<dbReference type="Pfam" id="PF00001">
    <property type="entry name" value="7tm_1"/>
    <property type="match status" value="1"/>
</dbReference>
<evidence type="ECO:0000313" key="13">
    <source>
        <dbReference type="RefSeq" id="XP_027605110.2"/>
    </source>
</evidence>
<dbReference type="FunCoup" id="A0A6J2IYE1">
    <property type="interactions" value="43"/>
</dbReference>
<dbReference type="Gene3D" id="1.20.1070.10">
    <property type="entry name" value="Rhodopsin 7-helix transmembrane proteins"/>
    <property type="match status" value="1"/>
</dbReference>
<comment type="subcellular location">
    <subcellularLocation>
        <location evidence="1">Membrane</location>
        <topology evidence="1">Multi-pass membrane protein</topology>
    </subcellularLocation>
</comment>
<feature type="transmembrane region" description="Helical" evidence="10">
    <location>
        <begin position="152"/>
        <end position="176"/>
    </location>
</feature>
<keyword evidence="3 10" id="KW-1133">Transmembrane helix</keyword>
<dbReference type="SUPFAM" id="SSF81321">
    <property type="entry name" value="Family A G protein-coupled receptor-like"/>
    <property type="match status" value="1"/>
</dbReference>
<feature type="transmembrane region" description="Helical" evidence="10">
    <location>
        <begin position="405"/>
        <end position="426"/>
    </location>
</feature>
<evidence type="ECO:0000256" key="6">
    <source>
        <dbReference type="ARBA" id="ARBA00023170"/>
    </source>
</evidence>
<feature type="domain" description="G-protein coupled receptors family 1 profile" evidence="11">
    <location>
        <begin position="167"/>
        <end position="428"/>
    </location>
</feature>
<dbReference type="PROSITE" id="PS50262">
    <property type="entry name" value="G_PROTEIN_RECEP_F1_2"/>
    <property type="match status" value="1"/>
</dbReference>
<dbReference type="InParanoid" id="A0A6J2IYE1"/>
<feature type="transmembrane region" description="Helical" evidence="10">
    <location>
        <begin position="218"/>
        <end position="245"/>
    </location>
</feature>
<evidence type="ECO:0000313" key="12">
    <source>
        <dbReference type="Proteomes" id="UP000504627"/>
    </source>
</evidence>
<evidence type="ECO:0000259" key="11">
    <source>
        <dbReference type="PROSITE" id="PS50262"/>
    </source>
</evidence>
<feature type="transmembrane region" description="Helical" evidence="10">
    <location>
        <begin position="315"/>
        <end position="340"/>
    </location>
</feature>
<organism evidence="12 13">
    <name type="scientific">Pipra filicauda</name>
    <name type="common">Wire-tailed manakin</name>
    <dbReference type="NCBI Taxonomy" id="649802"/>
    <lineage>
        <taxon>Eukaryota</taxon>
        <taxon>Metazoa</taxon>
        <taxon>Chordata</taxon>
        <taxon>Craniata</taxon>
        <taxon>Vertebrata</taxon>
        <taxon>Euteleostomi</taxon>
        <taxon>Archelosauria</taxon>
        <taxon>Archosauria</taxon>
        <taxon>Dinosauria</taxon>
        <taxon>Saurischia</taxon>
        <taxon>Theropoda</taxon>
        <taxon>Coelurosauria</taxon>
        <taxon>Aves</taxon>
        <taxon>Neognathae</taxon>
        <taxon>Neoaves</taxon>
        <taxon>Telluraves</taxon>
        <taxon>Australaves</taxon>
        <taxon>Passeriformes</taxon>
        <taxon>Pipridae</taxon>
        <taxon>Pipra</taxon>
    </lineage>
</organism>
<dbReference type="GO" id="GO:0042923">
    <property type="term" value="F:neuropeptide binding"/>
    <property type="evidence" value="ECO:0007669"/>
    <property type="project" value="TreeGrafter"/>
</dbReference>
<dbReference type="PANTHER" id="PTHR24235:SF19">
    <property type="entry name" value="PROLACTIN RELEASING PEPTIDE RECEPTOR-LIKE"/>
    <property type="match status" value="1"/>
</dbReference>
<name>A0A6J2IYE1_9PASS</name>
<dbReference type="PANTHER" id="PTHR24235">
    <property type="entry name" value="NEUROPEPTIDE Y RECEPTOR"/>
    <property type="match status" value="1"/>
</dbReference>
<dbReference type="InterPro" id="IPR001402">
    <property type="entry name" value="Prolrel_pep_rcpt"/>
</dbReference>
<dbReference type="GeneID" id="114002906"/>
<gene>
    <name evidence="13" type="primary">LOC114002906</name>
</gene>
<feature type="region of interest" description="Disordered" evidence="9">
    <location>
        <begin position="1"/>
        <end position="70"/>
    </location>
</feature>
<feature type="transmembrane region" description="Helical" evidence="10">
    <location>
        <begin position="367"/>
        <end position="385"/>
    </location>
</feature>
<evidence type="ECO:0000256" key="1">
    <source>
        <dbReference type="ARBA" id="ARBA00004141"/>
    </source>
</evidence>
<dbReference type="Proteomes" id="UP000504627">
    <property type="component" value="Unplaced"/>
</dbReference>
<dbReference type="GO" id="GO:0004983">
    <property type="term" value="F:neuropeptide Y receptor activity"/>
    <property type="evidence" value="ECO:0007669"/>
    <property type="project" value="InterPro"/>
</dbReference>
<dbReference type="InterPro" id="IPR017452">
    <property type="entry name" value="GPCR_Rhodpsn_7TM"/>
</dbReference>
<evidence type="ECO:0000256" key="10">
    <source>
        <dbReference type="SAM" id="Phobius"/>
    </source>
</evidence>
<keyword evidence="2 8" id="KW-0812">Transmembrane</keyword>
<dbReference type="InterPro" id="IPR000276">
    <property type="entry name" value="GPCR_Rhodpsn"/>
</dbReference>
<keyword evidence="12" id="KW-1185">Reference proteome</keyword>
<dbReference type="GO" id="GO:0043005">
    <property type="term" value="C:neuron projection"/>
    <property type="evidence" value="ECO:0007669"/>
    <property type="project" value="TreeGrafter"/>
</dbReference>
<dbReference type="PROSITE" id="PS00237">
    <property type="entry name" value="G_PROTEIN_RECEP_F1_1"/>
    <property type="match status" value="1"/>
</dbReference>
<dbReference type="AlphaFoldDB" id="A0A6J2IYE1"/>
<keyword evidence="7 8" id="KW-0807">Transducer</keyword>
<dbReference type="PRINTS" id="PR00237">
    <property type="entry name" value="GPCRRHODOPSN"/>
</dbReference>
<keyword evidence="6 8" id="KW-0675">Receptor</keyword>
<accession>A0A6J2IYE1</accession>
<feature type="transmembrane region" description="Helical" evidence="10">
    <location>
        <begin position="266"/>
        <end position="286"/>
    </location>
</feature>
<dbReference type="SMART" id="SM01381">
    <property type="entry name" value="7TM_GPCR_Srsx"/>
    <property type="match status" value="1"/>
</dbReference>
<feature type="compositionally biased region" description="Basic residues" evidence="9">
    <location>
        <begin position="29"/>
        <end position="50"/>
    </location>
</feature>
<feature type="transmembrane region" description="Helical" evidence="10">
    <location>
        <begin position="188"/>
        <end position="212"/>
    </location>
</feature>
<keyword evidence="5 10" id="KW-0472">Membrane</keyword>
<dbReference type="PRINTS" id="PR01018">
    <property type="entry name" value="PRPRECEPTOR"/>
</dbReference>
<evidence type="ECO:0000256" key="9">
    <source>
        <dbReference type="SAM" id="MobiDB-lite"/>
    </source>
</evidence>
<reference evidence="13" key="1">
    <citation type="submission" date="2025-08" db="UniProtKB">
        <authorList>
            <consortium name="RefSeq"/>
        </authorList>
    </citation>
    <scope>IDENTIFICATION</scope>
    <source>
        <tissue evidence="13">Muscle</tissue>
    </source>
</reference>
<protein>
    <submittedName>
        <fullName evidence="13">Prolactin-releasing peptide receptor-like</fullName>
    </submittedName>
</protein>
<evidence type="ECO:0000256" key="8">
    <source>
        <dbReference type="RuleBase" id="RU000688"/>
    </source>
</evidence>
<evidence type="ECO:0000256" key="4">
    <source>
        <dbReference type="ARBA" id="ARBA00023040"/>
    </source>
</evidence>
<evidence type="ECO:0000256" key="7">
    <source>
        <dbReference type="ARBA" id="ARBA00023224"/>
    </source>
</evidence>
<dbReference type="CDD" id="cd15394">
    <property type="entry name" value="7tmA_PrRP_R"/>
    <property type="match status" value="1"/>
</dbReference>
<dbReference type="RefSeq" id="XP_027605110.2">
    <property type="nucleotide sequence ID" value="XM_027749309.2"/>
</dbReference>
<evidence type="ECO:0000256" key="3">
    <source>
        <dbReference type="ARBA" id="ARBA00022989"/>
    </source>
</evidence>
<proteinExistence type="inferred from homology"/>
<dbReference type="GO" id="GO:0005886">
    <property type="term" value="C:plasma membrane"/>
    <property type="evidence" value="ECO:0007669"/>
    <property type="project" value="TreeGrafter"/>
</dbReference>
<evidence type="ECO:0000256" key="2">
    <source>
        <dbReference type="ARBA" id="ARBA00022692"/>
    </source>
</evidence>
<keyword evidence="4 8" id="KW-0297">G-protein coupled receptor</keyword>
<comment type="similarity">
    <text evidence="8">Belongs to the G-protein coupled receptor 1 family.</text>
</comment>
<evidence type="ECO:0000256" key="5">
    <source>
        <dbReference type="ARBA" id="ARBA00023136"/>
    </source>
</evidence>
<sequence>MRGGGMCASPPVPAAPRVGTSCPSGAERLRKREGKKKTTKTIKRQNRTKKPPNNTKIPLRAAVPEPPGENHPAKGTLLLILTGTAAGSGRLPARSTTDPRQGSQDHLCLTSRCGEAASATGAPMAQLPNDSWHNSTVPLFTGLDLLLELKPLFIPLYATLVAVACTGNLFLILLIALTKKLHCTTNFLIGNLAVADFVMCLACVPLTVSYAFEARGWLFGAFMCHFVTLLQAATVFVSVLSLTAIAIDRYVVVAYPIRRRIGRRACLCLVACIWLLSIVASVPTSLHTHYLDLNAIGHDMIICEEFWKHEERERLLYSCLMLLLSYLLPLLAVSVSFCAITYRLRRRNVPGAAYRCQDKWTRTKQKTFRVLTVSVVCFAICWLPLQVVNFIRDIDEEFTILDKRYVNIIQVSCHLIAMSSACYNPFIYASLHDKFWFHLSSYFYRKKKSSGTVSCKASRFNTCSTLADAPTSASDKMALQMRLS</sequence>